<organism evidence="4 5">
    <name type="scientific">Brevifollis gellanilyticus</name>
    <dbReference type="NCBI Taxonomy" id="748831"/>
    <lineage>
        <taxon>Bacteria</taxon>
        <taxon>Pseudomonadati</taxon>
        <taxon>Verrucomicrobiota</taxon>
        <taxon>Verrucomicrobiia</taxon>
        <taxon>Verrucomicrobiales</taxon>
        <taxon>Verrucomicrobiaceae</taxon>
    </lineage>
</organism>
<keyword evidence="2" id="KW-0732">Signal</keyword>
<feature type="domain" description="Capsule synthesis protein CapA" evidence="3">
    <location>
        <begin position="587"/>
        <end position="801"/>
    </location>
</feature>
<dbReference type="RefSeq" id="WP_146848617.1">
    <property type="nucleotide sequence ID" value="NZ_BKAG01000002.1"/>
</dbReference>
<dbReference type="OrthoDB" id="9810906at2"/>
<keyword evidence="5" id="KW-1185">Reference proteome</keyword>
<proteinExistence type="inferred from homology"/>
<protein>
    <recommendedName>
        <fullName evidence="3">Capsule synthesis protein CapA domain-containing protein</fullName>
    </recommendedName>
</protein>
<evidence type="ECO:0000256" key="2">
    <source>
        <dbReference type="SAM" id="SignalP"/>
    </source>
</evidence>
<dbReference type="EMBL" id="BKAG01000002">
    <property type="protein sequence ID" value="GEP41148.1"/>
    <property type="molecule type" value="Genomic_DNA"/>
</dbReference>
<sequence>MNLRRAALVSAFALCLLALPSHSQPLPVHVEESHAGAFYHLVETLPFEEKHTLVLYDAHCDANGIANSDKIRADIRRGPTKELRSEMLKLWRQEGRIQCFNWLESLMPAPISEVIWVPALKLEPLEAQRLEKESREYLDAHEEALPRDAGPLSSCYRVMDLAAFLKESSTWPESRRVVSSIDLDFFAKTSDDLLAAEVEEVFSSVLRLRGLVDISVAISSPYLRDATQAEKLTTLALDTVWRVAQARVQFEPFARTGPDHSLMARLLERQAKRIPALDLTKAAPELRTLLLNHWQPQTCAFDREKAEDLLEAWSTDPFLPKLKVSGGRRRPDQTWSAPADGKLTLRIDPEPVGSRVRWYALRAKGAEYRIGADFGFSSQAPRWIHHERVLMAEGPVMGELTQKQLGRWLDPALHCGTLEVEAEVFRDGESWRTPAQILCIHASGAKGARAAWSEQFGLPYIFDSRLLFRRHYGFGPSTHWGADCANFIVQGLRAEGSRAGWGSPRDVESDLQPLDSLPTDGQPALLHFGSHLAALWEDRPPLGQLGAEDLCVHQLEGRPEILTLARLSANRAPPKLMGLRPPLKPLRLIFAGDIMLGRGVTQTIAKEGNPLRAWRETLAGADLVMGNLECVISAQPAAPAKGRITLVAAPSALECLREVGFTALSVENNHALDLGPEGREQTVRELEHAGLKAVQEEPVIIQVKDQKLALIAWDDSLEPDFEPLLVQVRKAAAQAGFVIVMPHWGGEHSIAPSPRQRLLAAKCRDAGAHLIVGSGPHVVQSLERIDKATVAYSLGNAVFDGPGPDAEWSQGALLEIVLQCERTWTEKPEIVRARLLPTAFDREGRVRLE</sequence>
<dbReference type="Pfam" id="PF09587">
    <property type="entry name" value="PGA_cap"/>
    <property type="match status" value="1"/>
</dbReference>
<dbReference type="Proteomes" id="UP000321577">
    <property type="component" value="Unassembled WGS sequence"/>
</dbReference>
<dbReference type="PANTHER" id="PTHR33393">
    <property type="entry name" value="POLYGLUTAMINE SYNTHESIS ACCESSORY PROTEIN RV0574C-RELATED"/>
    <property type="match status" value="1"/>
</dbReference>
<comment type="similarity">
    <text evidence="1">Belongs to the CapA family.</text>
</comment>
<gene>
    <name evidence="4" type="ORF">BGE01nite_04390</name>
</gene>
<feature type="signal peptide" evidence="2">
    <location>
        <begin position="1"/>
        <end position="23"/>
    </location>
</feature>
<evidence type="ECO:0000313" key="5">
    <source>
        <dbReference type="Proteomes" id="UP000321577"/>
    </source>
</evidence>
<dbReference type="SUPFAM" id="SSF56300">
    <property type="entry name" value="Metallo-dependent phosphatases"/>
    <property type="match status" value="1"/>
</dbReference>
<dbReference type="AlphaFoldDB" id="A0A512M383"/>
<dbReference type="SMART" id="SM00854">
    <property type="entry name" value="PGA_cap"/>
    <property type="match status" value="1"/>
</dbReference>
<name>A0A512M383_9BACT</name>
<dbReference type="InterPro" id="IPR029052">
    <property type="entry name" value="Metallo-depent_PP-like"/>
</dbReference>
<evidence type="ECO:0000313" key="4">
    <source>
        <dbReference type="EMBL" id="GEP41148.1"/>
    </source>
</evidence>
<dbReference type="Gene3D" id="3.60.21.10">
    <property type="match status" value="1"/>
</dbReference>
<dbReference type="PANTHER" id="PTHR33393:SF13">
    <property type="entry name" value="PGA BIOSYNTHESIS PROTEIN CAPA"/>
    <property type="match status" value="1"/>
</dbReference>
<comment type="caution">
    <text evidence="4">The sequence shown here is derived from an EMBL/GenBank/DDBJ whole genome shotgun (WGS) entry which is preliminary data.</text>
</comment>
<accession>A0A512M383</accession>
<dbReference type="InterPro" id="IPR052169">
    <property type="entry name" value="CW_Biosynth-Accessory"/>
</dbReference>
<reference evidence="4 5" key="1">
    <citation type="submission" date="2019-07" db="EMBL/GenBank/DDBJ databases">
        <title>Whole genome shotgun sequence of Brevifollis gellanilyticus NBRC 108608.</title>
        <authorList>
            <person name="Hosoyama A."/>
            <person name="Uohara A."/>
            <person name="Ohji S."/>
            <person name="Ichikawa N."/>
        </authorList>
    </citation>
    <scope>NUCLEOTIDE SEQUENCE [LARGE SCALE GENOMIC DNA]</scope>
    <source>
        <strain evidence="4 5">NBRC 108608</strain>
    </source>
</reference>
<dbReference type="InterPro" id="IPR019079">
    <property type="entry name" value="Capsule_synth_CapA"/>
</dbReference>
<evidence type="ECO:0000259" key="3">
    <source>
        <dbReference type="SMART" id="SM00854"/>
    </source>
</evidence>
<evidence type="ECO:0000256" key="1">
    <source>
        <dbReference type="ARBA" id="ARBA00005662"/>
    </source>
</evidence>
<dbReference type="CDD" id="cd07381">
    <property type="entry name" value="MPP_CapA"/>
    <property type="match status" value="1"/>
</dbReference>
<feature type="chain" id="PRO_5021992854" description="Capsule synthesis protein CapA domain-containing protein" evidence="2">
    <location>
        <begin position="24"/>
        <end position="849"/>
    </location>
</feature>